<dbReference type="InterPro" id="IPR040449">
    <property type="entry name" value="Peptidase_S66_N"/>
</dbReference>
<dbReference type="Proteomes" id="UP001238370">
    <property type="component" value="Chromosome"/>
</dbReference>
<evidence type="ECO:0000256" key="1">
    <source>
        <dbReference type="ARBA" id="ARBA00010233"/>
    </source>
</evidence>
<evidence type="ECO:0000313" key="9">
    <source>
        <dbReference type="Proteomes" id="UP001238370"/>
    </source>
</evidence>
<reference evidence="8 9" key="1">
    <citation type="submission" date="2022-03" db="EMBL/GenBank/DDBJ databases">
        <title>Survey of Intraspecific Variation of Edwardsiella anguillarum Isolates from Non-Anguillid Fish Host Originating from Varied Geographic Locations.</title>
        <authorList>
            <person name="Armwood A.R."/>
            <person name="Woodyard E."/>
            <person name="Waldbieser G.C."/>
            <person name="Camus A.C."/>
            <person name="Divya D."/>
            <person name="Tekedar H."/>
            <person name="Soto E."/>
            <person name="Stein C."/>
            <person name="Ucko M."/>
            <person name="Ware C."/>
            <person name="Griffin M.J."/>
        </authorList>
    </citation>
    <scope>NUCLEOTIDE SEQUENCE [LARGE SCALE GENOMIC DNA]</scope>
    <source>
        <strain evidence="8 9">R18-35-2</strain>
    </source>
</reference>
<dbReference type="PANTHER" id="PTHR30237">
    <property type="entry name" value="MURAMOYLTETRAPEPTIDE CARBOXYPEPTIDASE"/>
    <property type="match status" value="1"/>
</dbReference>
<dbReference type="Gene3D" id="3.50.30.60">
    <property type="entry name" value="LD-carboxypeptidase A C-terminal domain-like"/>
    <property type="match status" value="1"/>
</dbReference>
<dbReference type="InterPro" id="IPR029062">
    <property type="entry name" value="Class_I_gatase-like"/>
</dbReference>
<evidence type="ECO:0000259" key="7">
    <source>
        <dbReference type="Pfam" id="PF17676"/>
    </source>
</evidence>
<dbReference type="Pfam" id="PF02016">
    <property type="entry name" value="Peptidase_S66"/>
    <property type="match status" value="1"/>
</dbReference>
<evidence type="ECO:0000256" key="3">
    <source>
        <dbReference type="ARBA" id="ARBA00022670"/>
    </source>
</evidence>
<evidence type="ECO:0000256" key="4">
    <source>
        <dbReference type="ARBA" id="ARBA00022801"/>
    </source>
</evidence>
<feature type="domain" description="LD-carboxypeptidase C-terminal" evidence="7">
    <location>
        <begin position="226"/>
        <end position="340"/>
    </location>
</feature>
<comment type="similarity">
    <text evidence="1">Belongs to the peptidase S66 family.</text>
</comment>
<protein>
    <submittedName>
        <fullName evidence="8">LD-carboxypeptidase</fullName>
    </submittedName>
</protein>
<gene>
    <name evidence="8" type="ORF">MQ095_14265</name>
</gene>
<keyword evidence="9" id="KW-1185">Reference proteome</keyword>
<organism evidence="8 9">
    <name type="scientific">Edwardsiella anguillarum</name>
    <dbReference type="NCBI Taxonomy" id="1821960"/>
    <lineage>
        <taxon>Bacteria</taxon>
        <taxon>Pseudomonadati</taxon>
        <taxon>Pseudomonadota</taxon>
        <taxon>Gammaproteobacteria</taxon>
        <taxon>Enterobacterales</taxon>
        <taxon>Hafniaceae</taxon>
        <taxon>Edwardsiella</taxon>
    </lineage>
</organism>
<dbReference type="GeneID" id="33938322"/>
<dbReference type="RefSeq" id="WP_045424127.1">
    <property type="nucleotide sequence ID" value="NZ_AP028982.1"/>
</dbReference>
<dbReference type="InterPro" id="IPR027461">
    <property type="entry name" value="Carboxypeptidase_A_C_sf"/>
</dbReference>
<dbReference type="Gene3D" id="3.40.50.10740">
    <property type="entry name" value="Class I glutamine amidotransferase-like"/>
    <property type="match status" value="1"/>
</dbReference>
<evidence type="ECO:0000313" key="8">
    <source>
        <dbReference type="EMBL" id="WHP82952.1"/>
    </source>
</evidence>
<dbReference type="SUPFAM" id="SSF52317">
    <property type="entry name" value="Class I glutamine amidotransferase-like"/>
    <property type="match status" value="1"/>
</dbReference>
<dbReference type="InterPro" id="IPR003507">
    <property type="entry name" value="S66_fam"/>
</dbReference>
<keyword evidence="2" id="KW-0121">Carboxypeptidase</keyword>
<dbReference type="InterPro" id="IPR040921">
    <property type="entry name" value="Peptidase_S66C"/>
</dbReference>
<dbReference type="CDD" id="cd07025">
    <property type="entry name" value="Peptidase_S66"/>
    <property type="match status" value="1"/>
</dbReference>
<sequence length="370" mass="41756">MIKIKEKISKEITPLILLLFLSGCASTSLTTVKKTVSPLEAYERKDCSSQKGTVFLISSSSQYDENIIPEIETAFSRQCYSVDKRYLNQKPNRLGYVNTDEKRAQTLINALSDNNVQYLWFVRGGSGALNLYPALHANRLRISTSTPKIIIGFSDVTAIHSFINHDLKWPSVHGVLASYNKEMHEIDKSKKISMNSSLNEVFDTLSHGINYTGIEPMNSQAVKIVSGKLDGGNLTLVQSLFSTIYEGNYSDKIVILEDTGVTAKQLDRTLHQIEFSKKLHPRAIIFGQFYGQNASDEEKYLYRYVIKQFADRVNYPVYYYPEFGHGETNQPFILNHQANILCSSAYQLCSLTQTPVKAATHIGYLHLPQI</sequence>
<evidence type="ECO:0000256" key="5">
    <source>
        <dbReference type="ARBA" id="ARBA00022825"/>
    </source>
</evidence>
<evidence type="ECO:0000259" key="6">
    <source>
        <dbReference type="Pfam" id="PF02016"/>
    </source>
</evidence>
<dbReference type="PANTHER" id="PTHR30237:SF2">
    <property type="entry name" value="MUREIN TETRAPEPTIDE CARBOXYPEPTIDASE"/>
    <property type="match status" value="1"/>
</dbReference>
<accession>A0ABY8SB40</accession>
<dbReference type="EMBL" id="CP094302">
    <property type="protein sequence ID" value="WHP82952.1"/>
    <property type="molecule type" value="Genomic_DNA"/>
</dbReference>
<dbReference type="InterPro" id="IPR027478">
    <property type="entry name" value="LdcA_N"/>
</dbReference>
<keyword evidence="4" id="KW-0378">Hydrolase</keyword>
<dbReference type="PROSITE" id="PS51257">
    <property type="entry name" value="PROKAR_LIPOPROTEIN"/>
    <property type="match status" value="1"/>
</dbReference>
<name>A0ABY8SB40_9GAMM</name>
<dbReference type="Pfam" id="PF17676">
    <property type="entry name" value="Peptidase_S66C"/>
    <property type="match status" value="1"/>
</dbReference>
<evidence type="ECO:0000256" key="2">
    <source>
        <dbReference type="ARBA" id="ARBA00022645"/>
    </source>
</evidence>
<feature type="domain" description="LD-carboxypeptidase N-terminal" evidence="6">
    <location>
        <begin position="56"/>
        <end position="174"/>
    </location>
</feature>
<keyword evidence="5" id="KW-0720">Serine protease</keyword>
<dbReference type="SUPFAM" id="SSF141986">
    <property type="entry name" value="LD-carboxypeptidase A C-terminal domain-like"/>
    <property type="match status" value="1"/>
</dbReference>
<keyword evidence="3" id="KW-0645">Protease</keyword>
<proteinExistence type="inferred from homology"/>